<evidence type="ECO:0000256" key="2">
    <source>
        <dbReference type="ARBA" id="ARBA00006875"/>
    </source>
</evidence>
<comment type="similarity">
    <text evidence="2">Belongs to the RIB43A family.</text>
</comment>
<comment type="subunit">
    <text evidence="9">Microtubule inner protein component of sperm flagellar doublet microtubules.</text>
</comment>
<keyword evidence="8" id="KW-0966">Cell projection</keyword>
<keyword evidence="4" id="KW-0282">Flagellum</keyword>
<dbReference type="AlphaFoldDB" id="A0A7D9I4D3"/>
<evidence type="ECO:0000256" key="6">
    <source>
        <dbReference type="ARBA" id="ARBA00023069"/>
    </source>
</evidence>
<evidence type="ECO:0000256" key="1">
    <source>
        <dbReference type="ARBA" id="ARBA00004611"/>
    </source>
</evidence>
<evidence type="ECO:0000256" key="7">
    <source>
        <dbReference type="ARBA" id="ARBA00023212"/>
    </source>
</evidence>
<sequence length="230" mass="27059">MIFTTRNFSITREWCKQQVNERSQEEANISQANRLYDLKARELDQRAVELAESERQCREAIDLATAKYNAALARETKANNEQAKTQEQDDDFTEMSNHIFGDILTENPDVAQSAFGSHRVIPDRWKGMSPAQVNEIRKTQHDQMLEKQRLEEEERRKQEEWERLQLAQAKAGILAEREQERVRKQLNKQLINDNSRLASEQKIYQQHLNNEVYTNPPTANFFMQFNTSSR</sequence>
<keyword evidence="7" id="KW-0206">Cytoskeleton</keyword>
<comment type="subcellular location">
    <subcellularLocation>
        <location evidence="1">Cytoplasm</location>
        <location evidence="1">Cytoskeleton</location>
        <location evidence="1">Flagellum axoneme</location>
    </subcellularLocation>
</comment>
<dbReference type="OrthoDB" id="429119at2759"/>
<dbReference type="EMBL" id="CACRXK020002963">
    <property type="protein sequence ID" value="CAB3996863.1"/>
    <property type="molecule type" value="Genomic_DNA"/>
</dbReference>
<dbReference type="InterPro" id="IPR008805">
    <property type="entry name" value="RIB43A"/>
</dbReference>
<evidence type="ECO:0000256" key="9">
    <source>
        <dbReference type="ARBA" id="ARBA00046435"/>
    </source>
</evidence>
<keyword evidence="3" id="KW-0963">Cytoplasm</keyword>
<organism evidence="10 11">
    <name type="scientific">Paramuricea clavata</name>
    <name type="common">Red gorgonian</name>
    <name type="synonym">Violescent sea-whip</name>
    <dbReference type="NCBI Taxonomy" id="317549"/>
    <lineage>
        <taxon>Eukaryota</taxon>
        <taxon>Metazoa</taxon>
        <taxon>Cnidaria</taxon>
        <taxon>Anthozoa</taxon>
        <taxon>Octocorallia</taxon>
        <taxon>Malacalcyonacea</taxon>
        <taxon>Plexauridae</taxon>
        <taxon>Paramuricea</taxon>
    </lineage>
</organism>
<evidence type="ECO:0000313" key="11">
    <source>
        <dbReference type="Proteomes" id="UP001152795"/>
    </source>
</evidence>
<evidence type="ECO:0000313" key="10">
    <source>
        <dbReference type="EMBL" id="CAB3996863.1"/>
    </source>
</evidence>
<dbReference type="PANTHER" id="PTHR14517:SF6">
    <property type="entry name" value="RE41410P"/>
    <property type="match status" value="1"/>
</dbReference>
<dbReference type="Pfam" id="PF05914">
    <property type="entry name" value="RIB43A"/>
    <property type="match status" value="1"/>
</dbReference>
<dbReference type="Proteomes" id="UP001152795">
    <property type="component" value="Unassembled WGS sequence"/>
</dbReference>
<reference evidence="10" key="1">
    <citation type="submission" date="2020-04" db="EMBL/GenBank/DDBJ databases">
        <authorList>
            <person name="Alioto T."/>
            <person name="Alioto T."/>
            <person name="Gomez Garrido J."/>
        </authorList>
    </citation>
    <scope>NUCLEOTIDE SEQUENCE</scope>
    <source>
        <strain evidence="10">A484AB</strain>
    </source>
</reference>
<name>A0A7D9I4D3_PARCT</name>
<evidence type="ECO:0000256" key="4">
    <source>
        <dbReference type="ARBA" id="ARBA00022846"/>
    </source>
</evidence>
<keyword evidence="6" id="KW-0969">Cilium</keyword>
<dbReference type="PANTHER" id="PTHR14517">
    <property type="entry name" value="RIB43A-RELATED"/>
    <property type="match status" value="1"/>
</dbReference>
<comment type="caution">
    <text evidence="10">The sequence shown here is derived from an EMBL/GenBank/DDBJ whole genome shotgun (WGS) entry which is preliminary data.</text>
</comment>
<proteinExistence type="inferred from homology"/>
<keyword evidence="11" id="KW-1185">Reference proteome</keyword>
<protein>
    <submittedName>
        <fullName evidence="10">Uncharacterized protein</fullName>
    </submittedName>
</protein>
<evidence type="ECO:0000256" key="8">
    <source>
        <dbReference type="ARBA" id="ARBA00023273"/>
    </source>
</evidence>
<accession>A0A7D9I4D3</accession>
<keyword evidence="5" id="KW-0175">Coiled coil</keyword>
<evidence type="ECO:0000256" key="5">
    <source>
        <dbReference type="ARBA" id="ARBA00023054"/>
    </source>
</evidence>
<evidence type="ECO:0000256" key="3">
    <source>
        <dbReference type="ARBA" id="ARBA00022490"/>
    </source>
</evidence>
<gene>
    <name evidence="10" type="ORF">PACLA_8A052021</name>
</gene>